<dbReference type="AlphaFoldDB" id="A0A3S3UWT3"/>
<name>A0A3S3UWT3_9RHOB</name>
<keyword evidence="3" id="KW-1185">Reference proteome</keyword>
<proteinExistence type="predicted"/>
<evidence type="ECO:0008006" key="4">
    <source>
        <dbReference type="Google" id="ProtNLM"/>
    </source>
</evidence>
<sequence length="64" mass="6909">MLVKFRQKLVQWARDESGVATVDFVLLSALVIGLAVLVMLPFADAVILFAENLSSRVSESGASE</sequence>
<evidence type="ECO:0000313" key="2">
    <source>
        <dbReference type="EMBL" id="RWY41694.1"/>
    </source>
</evidence>
<organism evidence="2 3">
    <name type="scientific">Falsigemmobacter intermedius</name>
    <dbReference type="NCBI Taxonomy" id="1553448"/>
    <lineage>
        <taxon>Bacteria</taxon>
        <taxon>Pseudomonadati</taxon>
        <taxon>Pseudomonadota</taxon>
        <taxon>Alphaproteobacteria</taxon>
        <taxon>Rhodobacterales</taxon>
        <taxon>Paracoccaceae</taxon>
        <taxon>Falsigemmobacter</taxon>
    </lineage>
</organism>
<comment type="caution">
    <text evidence="2">The sequence shown here is derived from an EMBL/GenBank/DDBJ whole genome shotgun (WGS) entry which is preliminary data.</text>
</comment>
<keyword evidence="1" id="KW-1133">Transmembrane helix</keyword>
<reference evidence="2 3" key="1">
    <citation type="journal article" date="2015" name="Int. J. Syst. Evol. Microbiol.">
        <title>Gemmobacter intermedius sp. nov., isolated from a white stork (Ciconia ciconia).</title>
        <authorList>
            <person name="Kampfer P."/>
            <person name="Jerzak L."/>
            <person name="Wilharm G."/>
            <person name="Golke J."/>
            <person name="Busse H.J."/>
            <person name="Glaeser S.P."/>
        </authorList>
    </citation>
    <scope>NUCLEOTIDE SEQUENCE [LARGE SCALE GENOMIC DNA]</scope>
    <source>
        <strain evidence="2 3">119/4</strain>
    </source>
</reference>
<evidence type="ECO:0000313" key="3">
    <source>
        <dbReference type="Proteomes" id="UP000287168"/>
    </source>
</evidence>
<keyword evidence="1" id="KW-0472">Membrane</keyword>
<evidence type="ECO:0000256" key="1">
    <source>
        <dbReference type="SAM" id="Phobius"/>
    </source>
</evidence>
<dbReference type="RefSeq" id="WP_128488002.1">
    <property type="nucleotide sequence ID" value="NZ_JBHLXB010000017.1"/>
</dbReference>
<dbReference type="Proteomes" id="UP000287168">
    <property type="component" value="Unassembled WGS sequence"/>
</dbReference>
<gene>
    <name evidence="2" type="ORF">EP867_08130</name>
</gene>
<feature type="transmembrane region" description="Helical" evidence="1">
    <location>
        <begin position="24"/>
        <end position="50"/>
    </location>
</feature>
<keyword evidence="1" id="KW-0812">Transmembrane</keyword>
<dbReference type="EMBL" id="SBLC01000009">
    <property type="protein sequence ID" value="RWY41694.1"/>
    <property type="molecule type" value="Genomic_DNA"/>
</dbReference>
<protein>
    <recommendedName>
        <fullName evidence="4">Pilus assembly protein</fullName>
    </recommendedName>
</protein>
<accession>A0A3S3UWT3</accession>